<dbReference type="EMBL" id="WIVE01000004">
    <property type="protein sequence ID" value="MQX35454.1"/>
    <property type="molecule type" value="Genomic_DNA"/>
</dbReference>
<dbReference type="RefSeq" id="WP_153340959.1">
    <property type="nucleotide sequence ID" value="NZ_WIVE01000004.1"/>
</dbReference>
<dbReference type="Proteomes" id="UP000434582">
    <property type="component" value="Unassembled WGS sequence"/>
</dbReference>
<feature type="region of interest" description="Disordered" evidence="1">
    <location>
        <begin position="115"/>
        <end position="157"/>
    </location>
</feature>
<gene>
    <name evidence="2" type="ORF">GHC57_02865</name>
</gene>
<sequence length="157" mass="16285">MTSRTPSSARARHPRRVLRAGVLVLAVALPAACGRPFVDSRREAGDPATVGSSRPSKPVICYAKGRTSPEEVAAMANAVCARIDMVAKFEREDLMKCRLMQPARAFFACVAPDDPGAGTLPPGPGEPAGGRRGSGPPLDTTGAVYPGGALPAPPRLQ</sequence>
<accession>A0A7X2D1R9</accession>
<evidence type="ECO:0000313" key="2">
    <source>
        <dbReference type="EMBL" id="MQX35454.1"/>
    </source>
</evidence>
<dbReference type="OrthoDB" id="7363652at2"/>
<evidence type="ECO:0000256" key="1">
    <source>
        <dbReference type="SAM" id="MobiDB-lite"/>
    </source>
</evidence>
<comment type="caution">
    <text evidence="2">The sequence shown here is derived from an EMBL/GenBank/DDBJ whole genome shotgun (WGS) entry which is preliminary data.</text>
</comment>
<proteinExistence type="predicted"/>
<organism evidence="2 3">
    <name type="scientific">Roseospira navarrensis</name>
    <dbReference type="NCBI Taxonomy" id="140058"/>
    <lineage>
        <taxon>Bacteria</taxon>
        <taxon>Pseudomonadati</taxon>
        <taxon>Pseudomonadota</taxon>
        <taxon>Alphaproteobacteria</taxon>
        <taxon>Rhodospirillales</taxon>
        <taxon>Rhodospirillaceae</taxon>
        <taxon>Roseospira</taxon>
    </lineage>
</organism>
<keyword evidence="3" id="KW-1185">Reference proteome</keyword>
<dbReference type="AlphaFoldDB" id="A0A7X2D1R9"/>
<reference evidence="2 3" key="1">
    <citation type="submission" date="2019-10" db="EMBL/GenBank/DDBJ databases">
        <title>Draft whole-genome sequence of the purple nonsulfur photosynthetic bacterium Roseospira navarrensis DSM 15114.</title>
        <authorList>
            <person name="Kyndt J.A."/>
            <person name="Meyer T.E."/>
        </authorList>
    </citation>
    <scope>NUCLEOTIDE SEQUENCE [LARGE SCALE GENOMIC DNA]</scope>
    <source>
        <strain evidence="2 3">DSM 15114</strain>
    </source>
</reference>
<evidence type="ECO:0000313" key="3">
    <source>
        <dbReference type="Proteomes" id="UP000434582"/>
    </source>
</evidence>
<name>A0A7X2D1R9_9PROT</name>
<protein>
    <submittedName>
        <fullName evidence="2">Uncharacterized protein</fullName>
    </submittedName>
</protein>